<dbReference type="EMBL" id="CP001741">
    <property type="protein sequence ID" value="ACZ11028.1"/>
    <property type="molecule type" value="Genomic_DNA"/>
</dbReference>
<keyword evidence="2" id="KW-1185">Reference proteome</keyword>
<evidence type="ECO:0000313" key="2">
    <source>
        <dbReference type="Proteomes" id="UP000000845"/>
    </source>
</evidence>
<dbReference type="HOGENOM" id="CLU_1853834_0_0_0"/>
<dbReference type="AlphaFoldDB" id="D1AS41"/>
<name>D1AS41_SEBTE</name>
<accession>D1AS41</accession>
<reference evidence="1 2" key="1">
    <citation type="journal article" date="2010" name="Stand. Genomic Sci.">
        <title>Complete genome sequence of Sebaldella termitidis type strain (NCTC 11300).</title>
        <authorList>
            <person name="Harmon-Smith M."/>
            <person name="Celia L."/>
            <person name="Chertkov O."/>
            <person name="Lapidus A."/>
            <person name="Copeland A."/>
            <person name="Glavina Del Rio T."/>
            <person name="Nolan M."/>
            <person name="Lucas S."/>
            <person name="Tice H."/>
            <person name="Cheng J.F."/>
            <person name="Han C."/>
            <person name="Detter J.C."/>
            <person name="Bruce D."/>
            <person name="Goodwin L."/>
            <person name="Pitluck S."/>
            <person name="Pati A."/>
            <person name="Liolios K."/>
            <person name="Ivanova N."/>
            <person name="Mavromatis K."/>
            <person name="Mikhailova N."/>
            <person name="Chen A."/>
            <person name="Palaniappan K."/>
            <person name="Land M."/>
            <person name="Hauser L."/>
            <person name="Chang Y.J."/>
            <person name="Jeffries C.D."/>
            <person name="Brettin T."/>
            <person name="Goker M."/>
            <person name="Beck B."/>
            <person name="Bristow J."/>
            <person name="Eisen J.A."/>
            <person name="Markowitz V."/>
            <person name="Hugenholtz P."/>
            <person name="Kyrpides N.C."/>
            <person name="Klenk H.P."/>
            <person name="Chen F."/>
        </authorList>
    </citation>
    <scope>NUCLEOTIDE SEQUENCE [LARGE SCALE GENOMIC DNA]</scope>
    <source>
        <strain evidence="2">ATCC 33386 / NCTC 11300</strain>
        <plasmid evidence="2">Plasmid pSTERM02</plasmid>
    </source>
</reference>
<geneLocation type="plasmid" evidence="1 2">
    <name>pSTERM02</name>
</geneLocation>
<proteinExistence type="predicted"/>
<gene>
    <name evidence="1" type="ORF">Sterm_4200</name>
</gene>
<dbReference type="Proteomes" id="UP000000845">
    <property type="component" value="Plasmid pSTERM02"/>
</dbReference>
<sequence>MARIRFEDDEKKIHTIDTEDSPYLEEQTIIGENNDYLVFSVYFKDGTEINVSEEVFYKLQSAGLKINKDSRVWFDAFDKHSYLINSDEKYTLREDTIISNGRNYTKFYIYTESTFQEVEISERVFICLRNKKIPVEHN</sequence>
<organism evidence="1 2">
    <name type="scientific">Sebaldella termitidis (strain ATCC 33386 / NCTC 11300)</name>
    <dbReference type="NCBI Taxonomy" id="526218"/>
    <lineage>
        <taxon>Bacteria</taxon>
        <taxon>Fusobacteriati</taxon>
        <taxon>Fusobacteriota</taxon>
        <taxon>Fusobacteriia</taxon>
        <taxon>Fusobacteriales</taxon>
        <taxon>Leptotrichiaceae</taxon>
        <taxon>Sebaldella</taxon>
    </lineage>
</organism>
<evidence type="ECO:0000313" key="1">
    <source>
        <dbReference type="EMBL" id="ACZ11028.1"/>
    </source>
</evidence>
<keyword evidence="1" id="KW-0614">Plasmid</keyword>
<dbReference type="KEGG" id="str:Sterm_4200"/>
<dbReference type="RefSeq" id="WP_012863602.1">
    <property type="nucleotide sequence ID" value="NC_013519.1"/>
</dbReference>
<protein>
    <submittedName>
        <fullName evidence="1">Uncharacterized protein</fullName>
    </submittedName>
</protein>